<evidence type="ECO:0000256" key="1">
    <source>
        <dbReference type="SAM" id="MobiDB-lite"/>
    </source>
</evidence>
<feature type="region of interest" description="Disordered" evidence="1">
    <location>
        <begin position="1"/>
        <end position="46"/>
    </location>
</feature>
<accession>A0ABP5Z9M7</accession>
<protein>
    <submittedName>
        <fullName evidence="2">Uncharacterized protein</fullName>
    </submittedName>
</protein>
<gene>
    <name evidence="2" type="ORF">GCM10010406_33950</name>
</gene>
<sequence>MAPAAPVRAHADGLDVARPQRPPAVQQPPLDQRGVPDQLGALPHQGVHPAQGVLPVVVVQVPLEDVVEQGPGLVEDGSVQVGGVRGA</sequence>
<keyword evidence="3" id="KW-1185">Reference proteome</keyword>
<evidence type="ECO:0000313" key="3">
    <source>
        <dbReference type="Proteomes" id="UP001501358"/>
    </source>
</evidence>
<evidence type="ECO:0000313" key="2">
    <source>
        <dbReference type="EMBL" id="GAA2495011.1"/>
    </source>
</evidence>
<organism evidence="2 3">
    <name type="scientific">Streptomyces thermolineatus</name>
    <dbReference type="NCBI Taxonomy" id="44033"/>
    <lineage>
        <taxon>Bacteria</taxon>
        <taxon>Bacillati</taxon>
        <taxon>Actinomycetota</taxon>
        <taxon>Actinomycetes</taxon>
        <taxon>Kitasatosporales</taxon>
        <taxon>Streptomycetaceae</taxon>
        <taxon>Streptomyces</taxon>
    </lineage>
</organism>
<name>A0ABP5Z9M7_9ACTN</name>
<reference evidence="3" key="1">
    <citation type="journal article" date="2019" name="Int. J. Syst. Evol. Microbiol.">
        <title>The Global Catalogue of Microorganisms (GCM) 10K type strain sequencing project: providing services to taxonomists for standard genome sequencing and annotation.</title>
        <authorList>
            <consortium name="The Broad Institute Genomics Platform"/>
            <consortium name="The Broad Institute Genome Sequencing Center for Infectious Disease"/>
            <person name="Wu L."/>
            <person name="Ma J."/>
        </authorList>
    </citation>
    <scope>NUCLEOTIDE SEQUENCE [LARGE SCALE GENOMIC DNA]</scope>
    <source>
        <strain evidence="3">JCM 6307</strain>
    </source>
</reference>
<dbReference type="Proteomes" id="UP001501358">
    <property type="component" value="Unassembled WGS sequence"/>
</dbReference>
<proteinExistence type="predicted"/>
<dbReference type="EMBL" id="BAAATA010000019">
    <property type="protein sequence ID" value="GAA2495011.1"/>
    <property type="molecule type" value="Genomic_DNA"/>
</dbReference>
<comment type="caution">
    <text evidence="2">The sequence shown here is derived from an EMBL/GenBank/DDBJ whole genome shotgun (WGS) entry which is preliminary data.</text>
</comment>